<accession>A0A8S1C1F9</accession>
<evidence type="ECO:0000313" key="10">
    <source>
        <dbReference type="Proteomes" id="UP000494165"/>
    </source>
</evidence>
<proteinExistence type="inferred from homology"/>
<feature type="domain" description="Adenylate kinase active site lid" evidence="8">
    <location>
        <begin position="159"/>
        <end position="194"/>
    </location>
</feature>
<dbReference type="Gene3D" id="3.40.50.300">
    <property type="entry name" value="P-loop containing nucleotide triphosphate hydrolases"/>
    <property type="match status" value="1"/>
</dbReference>
<dbReference type="CDD" id="cd01428">
    <property type="entry name" value="ADK"/>
    <property type="match status" value="1"/>
</dbReference>
<evidence type="ECO:0000313" key="9">
    <source>
        <dbReference type="EMBL" id="CAB3361654.1"/>
    </source>
</evidence>
<comment type="subcellular location">
    <subcellularLocation>
        <location evidence="1 7">Mitochondrion matrix</location>
    </subcellularLocation>
</comment>
<dbReference type="PRINTS" id="PR00094">
    <property type="entry name" value="ADENYLTKNASE"/>
</dbReference>
<feature type="binding site" evidence="7">
    <location>
        <begin position="47"/>
        <end position="52"/>
    </location>
    <ligand>
        <name>GTP</name>
        <dbReference type="ChEBI" id="CHEBI:37565"/>
    </ligand>
</feature>
<name>A0A8S1C1F9_9INSE</name>
<dbReference type="PANTHER" id="PTHR23359">
    <property type="entry name" value="NUCLEOTIDE KINASE"/>
    <property type="match status" value="1"/>
</dbReference>
<feature type="region of interest" description="NMPbind" evidence="7">
    <location>
        <begin position="67"/>
        <end position="96"/>
    </location>
</feature>
<evidence type="ECO:0000259" key="8">
    <source>
        <dbReference type="Pfam" id="PF05191"/>
    </source>
</evidence>
<feature type="binding site" evidence="7">
    <location>
        <position position="159"/>
    </location>
    <ligand>
        <name>GTP</name>
        <dbReference type="ChEBI" id="CHEBI:37565"/>
    </ligand>
</feature>
<sequence length="254" mass="28190">MKGGVPLAATRAIPVLNKNNETNFQDHSVSMLKKGGMLRAVIMGSPGSGKGTISSRINKHFDILTLSSGDLLRFNAVQQTPIGVKATKYMEEGQLVPDNIITELVLESLETHGQGKHWLLDGFPRTKAQAEALHKASPVNLAINLIVPSDVIVARIAGRWTHISSGRIYNTEFNPPKISGRDDITGEPLSQRVDDQPENVRRRLDVYMRSMQPVIDFYRESGILTEFKGTESNKIWPEVFNFLSEHVQPDVPLP</sequence>
<dbReference type="HAMAP" id="MF_03169">
    <property type="entry name" value="Adenylate_kinase_AK3"/>
    <property type="match status" value="1"/>
</dbReference>
<keyword evidence="5 7" id="KW-0496">Mitochondrion</keyword>
<dbReference type="PROSITE" id="PS00113">
    <property type="entry name" value="ADENYLATE_KINASE"/>
    <property type="match status" value="1"/>
</dbReference>
<evidence type="ECO:0000256" key="4">
    <source>
        <dbReference type="ARBA" id="ARBA00022777"/>
    </source>
</evidence>
<feature type="binding site" evidence="7">
    <location>
        <position position="232"/>
    </location>
    <ligand>
        <name>GTP</name>
        <dbReference type="ChEBI" id="CHEBI:37565"/>
    </ligand>
</feature>
<feature type="binding site" evidence="7">
    <location>
        <position position="129"/>
    </location>
    <ligand>
        <name>AMP</name>
        <dbReference type="ChEBI" id="CHEBI:456215"/>
    </ligand>
</feature>
<comment type="catalytic activity">
    <reaction evidence="7">
        <text>a ribonucleoside 5'-triphosphate + AMP = a ribonucleoside 5'-diphosphate + ADP</text>
        <dbReference type="Rhea" id="RHEA:13749"/>
        <dbReference type="ChEBI" id="CHEBI:57930"/>
        <dbReference type="ChEBI" id="CHEBI:61557"/>
        <dbReference type="ChEBI" id="CHEBI:456215"/>
        <dbReference type="ChEBI" id="CHEBI:456216"/>
        <dbReference type="EC" id="2.7.4.10"/>
    </reaction>
</comment>
<evidence type="ECO:0000256" key="7">
    <source>
        <dbReference type="HAMAP-Rule" id="MF_03169"/>
    </source>
</evidence>
<comment type="similarity">
    <text evidence="7">Belongs to the adenylate kinase family. AK3 subfamily.</text>
</comment>
<dbReference type="HAMAP" id="MF_00235">
    <property type="entry name" value="Adenylate_kinase_Adk"/>
    <property type="match status" value="1"/>
</dbReference>
<reference evidence="9 10" key="1">
    <citation type="submission" date="2020-04" db="EMBL/GenBank/DDBJ databases">
        <authorList>
            <person name="Alioto T."/>
            <person name="Alioto T."/>
            <person name="Gomez Garrido J."/>
        </authorList>
    </citation>
    <scope>NUCLEOTIDE SEQUENCE [LARGE SCALE GENOMIC DNA]</scope>
</reference>
<comment type="subunit">
    <text evidence="7">Monomer.</text>
</comment>
<dbReference type="AlphaFoldDB" id="A0A8S1C1F9"/>
<keyword evidence="4 7" id="KW-0418">Kinase</keyword>
<dbReference type="GO" id="GO:0004017">
    <property type="term" value="F:AMP kinase activity"/>
    <property type="evidence" value="ECO:0007669"/>
    <property type="project" value="InterPro"/>
</dbReference>
<comment type="domain">
    <text evidence="7">Consists of three domains, a large central CORE domain and two small peripheral domains, NMPbind and LID, which undergo movements during catalysis. The LID domain closes over the site of phosphoryl transfer upon GTP binding. Assembling and dissambling the active center during each catalytic cycle provides an effective means to prevent GTP hydrolysis.</text>
</comment>
<evidence type="ECO:0000256" key="2">
    <source>
        <dbReference type="ARBA" id="ARBA00022679"/>
    </source>
</evidence>
<dbReference type="EC" id="2.7.4.10" evidence="7"/>
<dbReference type="GO" id="GO:0005759">
    <property type="term" value="C:mitochondrial matrix"/>
    <property type="evidence" value="ECO:0007669"/>
    <property type="project" value="UniProtKB-SubCell"/>
</dbReference>
<dbReference type="OrthoDB" id="439792at2759"/>
<dbReference type="GO" id="GO:0005525">
    <property type="term" value="F:GTP binding"/>
    <property type="evidence" value="ECO:0007669"/>
    <property type="project" value="UniProtKB-KW"/>
</dbReference>
<dbReference type="InterPro" id="IPR007862">
    <property type="entry name" value="Adenylate_kinase_lid-dom"/>
</dbReference>
<dbReference type="NCBIfam" id="TIGR01351">
    <property type="entry name" value="adk"/>
    <property type="match status" value="1"/>
</dbReference>
<keyword evidence="2 7" id="KW-0808">Transferase</keyword>
<dbReference type="InterPro" id="IPR028586">
    <property type="entry name" value="AK3/Ak4_mitochondrial"/>
</dbReference>
<feature type="binding site" evidence="7">
    <location>
        <position position="192"/>
    </location>
    <ligand>
        <name>AMP</name>
        <dbReference type="ChEBI" id="CHEBI:456215"/>
    </ligand>
</feature>
<keyword evidence="6 7" id="KW-0342">GTP-binding</keyword>
<dbReference type="Pfam" id="PF05191">
    <property type="entry name" value="ADK_lid"/>
    <property type="match status" value="1"/>
</dbReference>
<evidence type="ECO:0000256" key="1">
    <source>
        <dbReference type="ARBA" id="ARBA00004305"/>
    </source>
</evidence>
<dbReference type="FunFam" id="3.40.50.300:FF:000106">
    <property type="entry name" value="Adenylate kinase mitochondrial"/>
    <property type="match status" value="1"/>
</dbReference>
<dbReference type="InterPro" id="IPR027417">
    <property type="entry name" value="P-loop_NTPase"/>
</dbReference>
<feature type="binding site" evidence="7">
    <location>
        <position position="73"/>
    </location>
    <ligand>
        <name>AMP</name>
        <dbReference type="ChEBI" id="CHEBI:456215"/>
    </ligand>
</feature>
<dbReference type="GO" id="GO:0046039">
    <property type="term" value="P:GTP metabolic process"/>
    <property type="evidence" value="ECO:0007669"/>
    <property type="project" value="UniProtKB-UniRule"/>
</dbReference>
<feature type="binding site" evidence="7">
    <location>
        <begin position="122"/>
        <end position="125"/>
    </location>
    <ligand>
        <name>AMP</name>
        <dbReference type="ChEBI" id="CHEBI:456215"/>
    </ligand>
</feature>
<keyword evidence="3 7" id="KW-0547">Nucleotide-binding</keyword>
<dbReference type="Proteomes" id="UP000494165">
    <property type="component" value="Unassembled WGS sequence"/>
</dbReference>
<evidence type="ECO:0000256" key="6">
    <source>
        <dbReference type="ARBA" id="ARBA00023134"/>
    </source>
</evidence>
<feature type="binding site" evidence="7">
    <location>
        <begin position="168"/>
        <end position="169"/>
    </location>
    <ligand>
        <name>GTP</name>
        <dbReference type="ChEBI" id="CHEBI:37565"/>
    </ligand>
</feature>
<dbReference type="InterPro" id="IPR006259">
    <property type="entry name" value="Adenyl_kin_sub"/>
</dbReference>
<evidence type="ECO:0000256" key="5">
    <source>
        <dbReference type="ARBA" id="ARBA00023128"/>
    </source>
</evidence>
<dbReference type="Pfam" id="PF00406">
    <property type="entry name" value="ADK"/>
    <property type="match status" value="1"/>
</dbReference>
<comment type="function">
    <text evidence="7">Involved in maintaining the homeostasis of cellular nucleotides by catalyzing the interconversion of nucleoside phosphates. Has GTP:AMP phosphotransferase and ITP:AMP phosphotransferase activities.</text>
</comment>
<feature type="region of interest" description="LID" evidence="7">
    <location>
        <begin position="158"/>
        <end position="195"/>
    </location>
</feature>
<dbReference type="EMBL" id="CADEPI010000006">
    <property type="protein sequence ID" value="CAB3361654.1"/>
    <property type="molecule type" value="Genomic_DNA"/>
</dbReference>
<gene>
    <name evidence="7" type="primary">Adk3</name>
    <name evidence="9" type="ORF">CLODIP_2_CD15843</name>
</gene>
<feature type="binding site" evidence="7">
    <location>
        <begin position="94"/>
        <end position="96"/>
    </location>
    <ligand>
        <name>AMP</name>
        <dbReference type="ChEBI" id="CHEBI:456215"/>
    </ligand>
</feature>
<dbReference type="GO" id="GO:0005524">
    <property type="term" value="F:ATP binding"/>
    <property type="evidence" value="ECO:0007669"/>
    <property type="project" value="InterPro"/>
</dbReference>
<evidence type="ECO:0000256" key="3">
    <source>
        <dbReference type="ARBA" id="ARBA00022741"/>
    </source>
</evidence>
<feature type="binding site" evidence="7">
    <location>
        <position position="203"/>
    </location>
    <ligand>
        <name>AMP</name>
        <dbReference type="ChEBI" id="CHEBI:456215"/>
    </ligand>
</feature>
<feature type="binding site" evidence="7">
    <location>
        <position position="68"/>
    </location>
    <ligand>
        <name>AMP</name>
        <dbReference type="ChEBI" id="CHEBI:456215"/>
    </ligand>
</feature>
<dbReference type="GO" id="GO:0046041">
    <property type="term" value="P:ITP metabolic process"/>
    <property type="evidence" value="ECO:0007669"/>
    <property type="project" value="UniProtKB-UniRule"/>
</dbReference>
<organism evidence="9 10">
    <name type="scientific">Cloeon dipterum</name>
    <dbReference type="NCBI Taxonomy" id="197152"/>
    <lineage>
        <taxon>Eukaryota</taxon>
        <taxon>Metazoa</taxon>
        <taxon>Ecdysozoa</taxon>
        <taxon>Arthropoda</taxon>
        <taxon>Hexapoda</taxon>
        <taxon>Insecta</taxon>
        <taxon>Pterygota</taxon>
        <taxon>Palaeoptera</taxon>
        <taxon>Ephemeroptera</taxon>
        <taxon>Pisciforma</taxon>
        <taxon>Baetidae</taxon>
        <taxon>Cloeon</taxon>
    </lineage>
</organism>
<keyword evidence="10" id="KW-1185">Reference proteome</keyword>
<comment type="caution">
    <text evidence="9">The sequence shown here is derived from an EMBL/GenBank/DDBJ whole genome shotgun (WGS) entry which is preliminary data.</text>
</comment>
<dbReference type="GO" id="GO:0006172">
    <property type="term" value="P:ADP biosynthetic process"/>
    <property type="evidence" value="ECO:0007669"/>
    <property type="project" value="UniProtKB-UniRule"/>
</dbReference>
<dbReference type="GO" id="GO:0046033">
    <property type="term" value="P:AMP metabolic process"/>
    <property type="evidence" value="ECO:0007669"/>
    <property type="project" value="UniProtKB-UniRule"/>
</dbReference>
<dbReference type="InterPro" id="IPR000850">
    <property type="entry name" value="Adenylat/UMP-CMP_kin"/>
</dbReference>
<dbReference type="SUPFAM" id="SSF52540">
    <property type="entry name" value="P-loop containing nucleoside triphosphate hydrolases"/>
    <property type="match status" value="1"/>
</dbReference>
<dbReference type="InterPro" id="IPR033690">
    <property type="entry name" value="Adenylat_kinase_CS"/>
</dbReference>
<dbReference type="GO" id="GO:0046899">
    <property type="term" value="F:nucleoside triphosphate adenylate kinase activity"/>
    <property type="evidence" value="ECO:0007669"/>
    <property type="project" value="UniProtKB-UniRule"/>
</dbReference>
<protein>
    <recommendedName>
        <fullName evidence="7">GTP:AMP phosphotransferase, mitochondrial</fullName>
        <ecNumber evidence="7">2.7.4.10</ecNumber>
    </recommendedName>
    <alternativeName>
        <fullName evidence="7">Adenylate kinase 3</fullName>
        <shortName evidence="7">AK 3</shortName>
    </alternativeName>
</protein>